<organism evidence="1 2">
    <name type="scientific">Romanomermis culicivorax</name>
    <name type="common">Nematode worm</name>
    <dbReference type="NCBI Taxonomy" id="13658"/>
    <lineage>
        <taxon>Eukaryota</taxon>
        <taxon>Metazoa</taxon>
        <taxon>Ecdysozoa</taxon>
        <taxon>Nematoda</taxon>
        <taxon>Enoplea</taxon>
        <taxon>Dorylaimia</taxon>
        <taxon>Mermithida</taxon>
        <taxon>Mermithoidea</taxon>
        <taxon>Mermithidae</taxon>
        <taxon>Romanomermis</taxon>
    </lineage>
</organism>
<sequence length="113" mass="12998">MDANTRLIRQVRTDAKFEQTPSLDTIYYLCVTKLDASKNLLTKTNVKNACFSPKTHKVWSGAGRGPREENLGGPGVILARKARQKVKFKIRTRKNMSNDLLPFYRIPDFSQYY</sequence>
<reference evidence="2" key="1">
    <citation type="submission" date="2022-11" db="UniProtKB">
        <authorList>
            <consortium name="WormBaseParasite"/>
        </authorList>
    </citation>
    <scope>IDENTIFICATION</scope>
</reference>
<keyword evidence="1" id="KW-1185">Reference proteome</keyword>
<dbReference type="Proteomes" id="UP000887565">
    <property type="component" value="Unplaced"/>
</dbReference>
<dbReference type="AlphaFoldDB" id="A0A915JRS4"/>
<evidence type="ECO:0000313" key="1">
    <source>
        <dbReference type="Proteomes" id="UP000887565"/>
    </source>
</evidence>
<protein>
    <submittedName>
        <fullName evidence="2">Uncharacterized protein</fullName>
    </submittedName>
</protein>
<evidence type="ECO:0000313" key="2">
    <source>
        <dbReference type="WBParaSite" id="nRc.2.0.1.t28926-RA"/>
    </source>
</evidence>
<accession>A0A915JRS4</accession>
<proteinExistence type="predicted"/>
<name>A0A915JRS4_ROMCU</name>
<dbReference type="WBParaSite" id="nRc.2.0.1.t28926-RA">
    <property type="protein sequence ID" value="nRc.2.0.1.t28926-RA"/>
    <property type="gene ID" value="nRc.2.0.1.g28926"/>
</dbReference>